<dbReference type="PANTHER" id="PTHR36781:SF1">
    <property type="entry name" value="OS05G0114600 PROTEIN"/>
    <property type="match status" value="1"/>
</dbReference>
<dbReference type="EMBL" id="CM035406">
    <property type="protein sequence ID" value="KAH7447774.1"/>
    <property type="molecule type" value="Genomic_DNA"/>
</dbReference>
<dbReference type="OrthoDB" id="18529at2759"/>
<dbReference type="Proteomes" id="UP000825935">
    <property type="component" value="Chromosome 1"/>
</dbReference>
<protein>
    <submittedName>
        <fullName evidence="1">Uncharacterized protein</fullName>
    </submittedName>
</protein>
<organism evidence="1 2">
    <name type="scientific">Ceratopteris richardii</name>
    <name type="common">Triangle waterfern</name>
    <dbReference type="NCBI Taxonomy" id="49495"/>
    <lineage>
        <taxon>Eukaryota</taxon>
        <taxon>Viridiplantae</taxon>
        <taxon>Streptophyta</taxon>
        <taxon>Embryophyta</taxon>
        <taxon>Tracheophyta</taxon>
        <taxon>Polypodiopsida</taxon>
        <taxon>Polypodiidae</taxon>
        <taxon>Polypodiales</taxon>
        <taxon>Pteridineae</taxon>
        <taxon>Pteridaceae</taxon>
        <taxon>Parkerioideae</taxon>
        <taxon>Ceratopteris</taxon>
    </lineage>
</organism>
<comment type="caution">
    <text evidence="1">The sequence shown here is derived from an EMBL/GenBank/DDBJ whole genome shotgun (WGS) entry which is preliminary data.</text>
</comment>
<keyword evidence="2" id="KW-1185">Reference proteome</keyword>
<dbReference type="AlphaFoldDB" id="A0A8T2VNR1"/>
<name>A0A8T2VNR1_CERRI</name>
<accession>A0A8T2VNR1</accession>
<evidence type="ECO:0000313" key="1">
    <source>
        <dbReference type="EMBL" id="KAH7447774.1"/>
    </source>
</evidence>
<evidence type="ECO:0000313" key="2">
    <source>
        <dbReference type="Proteomes" id="UP000825935"/>
    </source>
</evidence>
<gene>
    <name evidence="1" type="ORF">KP509_01G120700</name>
</gene>
<dbReference type="PANTHER" id="PTHR36781">
    <property type="entry name" value="OS05G0114600 PROTEIN"/>
    <property type="match status" value="1"/>
</dbReference>
<reference evidence="1" key="1">
    <citation type="submission" date="2021-08" db="EMBL/GenBank/DDBJ databases">
        <title>WGS assembly of Ceratopteris richardii.</title>
        <authorList>
            <person name="Marchant D.B."/>
            <person name="Chen G."/>
            <person name="Jenkins J."/>
            <person name="Shu S."/>
            <person name="Leebens-Mack J."/>
            <person name="Grimwood J."/>
            <person name="Schmutz J."/>
            <person name="Soltis P."/>
            <person name="Soltis D."/>
            <person name="Chen Z.-H."/>
        </authorList>
    </citation>
    <scope>NUCLEOTIDE SEQUENCE</scope>
    <source>
        <strain evidence="1">Whitten #5841</strain>
        <tissue evidence="1">Leaf</tissue>
    </source>
</reference>
<proteinExistence type="predicted"/>
<sequence>MAARVFRASQSLEELSKGFYGCWKDGKWVRPAISARYRNRLRKETLLSGEEWPYDKPRKEMKPKMKGHKCDRLAAEKRARTEELMKKMPQMLFDYKINRKAWRRMMKLLFLHQKERGKDRDQEEEGNSITI</sequence>